<dbReference type="GO" id="GO:0016020">
    <property type="term" value="C:membrane"/>
    <property type="evidence" value="ECO:0007669"/>
    <property type="project" value="InterPro"/>
</dbReference>
<keyword evidence="2 3" id="KW-0732">Signal</keyword>
<evidence type="ECO:0000313" key="4">
    <source>
        <dbReference type="EMBL" id="KJV90426.1"/>
    </source>
</evidence>
<gene>
    <name evidence="4" type="ORF">RBEAN4_1429</name>
</gene>
<proteinExistence type="inferred from homology"/>
<dbReference type="EMBL" id="LAOI01000001">
    <property type="protein sequence ID" value="KJV90426.1"/>
    <property type="molecule type" value="Genomic_DNA"/>
</dbReference>
<sequence>MRILIILSIILCSLFTKADLEYVDDDIYNYNGSSNINGCREVYDPYEKFNRKIFAFNSVLDYIFLRPLAVGYKNLTNDYMKARVNSFVGNIDMPLTAVNYGLQLNYDKTMKSVWRFIINTTLGIGGLFDVAGKVGLSSDRQTFGNTLAHYGVGPGPYLVLPIIGSTNARDMTDPIFTNYALNPLMYYTHKDFELSVLAVSKINDRYNVLSFSDYVMKNSLDPYATIRSALHQAREASVQYPKNFKCPKPKNVNSN</sequence>
<dbReference type="GO" id="GO:0120010">
    <property type="term" value="P:intermembrane phospholipid transfer"/>
    <property type="evidence" value="ECO:0007669"/>
    <property type="project" value="TreeGrafter"/>
</dbReference>
<evidence type="ECO:0000256" key="2">
    <source>
        <dbReference type="ARBA" id="ARBA00022729"/>
    </source>
</evidence>
<dbReference type="SMR" id="A0A0F3QE39"/>
<dbReference type="AlphaFoldDB" id="A0A0F3QE39"/>
<dbReference type="PANTHER" id="PTHR30035">
    <property type="entry name" value="LIPOPROTEIN VACJ-RELATED"/>
    <property type="match status" value="1"/>
</dbReference>
<comment type="similarity">
    <text evidence="1">Belongs to the MlaA family.</text>
</comment>
<protein>
    <submittedName>
        <fullName evidence="4">VacJ like lipofamily protein</fullName>
    </submittedName>
</protein>
<name>A0A0F3QE39_RICBE</name>
<dbReference type="Pfam" id="PF04333">
    <property type="entry name" value="MlaA"/>
    <property type="match status" value="1"/>
</dbReference>
<evidence type="ECO:0000313" key="5">
    <source>
        <dbReference type="Proteomes" id="UP000033661"/>
    </source>
</evidence>
<feature type="chain" id="PRO_5002465587" evidence="3">
    <location>
        <begin position="19"/>
        <end position="255"/>
    </location>
</feature>
<feature type="signal peptide" evidence="3">
    <location>
        <begin position="1"/>
        <end position="18"/>
    </location>
</feature>
<keyword evidence="5" id="KW-1185">Reference proteome</keyword>
<reference evidence="4 5" key="1">
    <citation type="submission" date="2015-02" db="EMBL/GenBank/DDBJ databases">
        <title>Genome Sequencing of Rickettsiales.</title>
        <authorList>
            <person name="Daugherty S.C."/>
            <person name="Su Q."/>
            <person name="Abolude K."/>
            <person name="Beier-Sexton M."/>
            <person name="Carlyon J.A."/>
            <person name="Carter R."/>
            <person name="Day N.P."/>
            <person name="Dumler S.J."/>
            <person name="Dyachenko V."/>
            <person name="Godinez A."/>
            <person name="Kurtti T.J."/>
            <person name="Lichay M."/>
            <person name="Mullins K.E."/>
            <person name="Ott S."/>
            <person name="Pappas-Brown V."/>
            <person name="Paris D.H."/>
            <person name="Patel P."/>
            <person name="Richards A.L."/>
            <person name="Sadzewicz L."/>
            <person name="Sears K."/>
            <person name="Seidman D."/>
            <person name="Sengamalay N."/>
            <person name="Stenos J."/>
            <person name="Tallon L.J."/>
            <person name="Vincent G."/>
            <person name="Fraser C.M."/>
            <person name="Munderloh U."/>
            <person name="Dunning-Hotopp J.C."/>
        </authorList>
    </citation>
    <scope>NUCLEOTIDE SEQUENCE [LARGE SCALE GENOMIC DNA]</scope>
    <source>
        <strain evidence="4 5">RML An4</strain>
    </source>
</reference>
<dbReference type="PRINTS" id="PR01805">
    <property type="entry name" value="VACJLIPOPROT"/>
</dbReference>
<dbReference type="InterPro" id="IPR007428">
    <property type="entry name" value="MlaA"/>
</dbReference>
<evidence type="ECO:0000256" key="3">
    <source>
        <dbReference type="SAM" id="SignalP"/>
    </source>
</evidence>
<dbReference type="PANTHER" id="PTHR30035:SF3">
    <property type="entry name" value="INTERMEMBRANE PHOSPHOLIPID TRANSPORT SYSTEM LIPOPROTEIN MLAA"/>
    <property type="match status" value="1"/>
</dbReference>
<evidence type="ECO:0000256" key="1">
    <source>
        <dbReference type="ARBA" id="ARBA00010634"/>
    </source>
</evidence>
<dbReference type="Proteomes" id="UP000033661">
    <property type="component" value="Unassembled WGS sequence"/>
</dbReference>
<organism evidence="4 5">
    <name type="scientific">Rickettsia bellii str. RML An4</name>
    <dbReference type="NCBI Taxonomy" id="1359193"/>
    <lineage>
        <taxon>Bacteria</taxon>
        <taxon>Pseudomonadati</taxon>
        <taxon>Pseudomonadota</taxon>
        <taxon>Alphaproteobacteria</taxon>
        <taxon>Rickettsiales</taxon>
        <taxon>Rickettsiaceae</taxon>
        <taxon>Rickettsieae</taxon>
        <taxon>Rickettsia</taxon>
        <taxon>belli group</taxon>
    </lineage>
</organism>
<comment type="caution">
    <text evidence="4">The sequence shown here is derived from an EMBL/GenBank/DDBJ whole genome shotgun (WGS) entry which is preliminary data.</text>
</comment>
<dbReference type="PATRIC" id="fig|1359193.3.peg.1388"/>
<accession>A0A0F3QE39</accession>
<dbReference type="RefSeq" id="WP_011477981.1">
    <property type="nucleotide sequence ID" value="NZ_LAOI01000001.1"/>
</dbReference>